<evidence type="ECO:0000313" key="1">
    <source>
        <dbReference type="EMBL" id="TWT38824.1"/>
    </source>
</evidence>
<comment type="caution">
    <text evidence="1">The sequence shown here is derived from an EMBL/GenBank/DDBJ whole genome shotgun (WGS) entry which is preliminary data.</text>
</comment>
<dbReference type="RefSeq" id="WP_146429049.1">
    <property type="nucleotide sequence ID" value="NZ_SJPF01000001.1"/>
</dbReference>
<protein>
    <submittedName>
        <fullName evidence="1">Uncharacterized protein</fullName>
    </submittedName>
</protein>
<dbReference type="AlphaFoldDB" id="A0A5C5VJP9"/>
<dbReference type="EMBL" id="SJPF01000001">
    <property type="protein sequence ID" value="TWT38824.1"/>
    <property type="molecule type" value="Genomic_DNA"/>
</dbReference>
<proteinExistence type="predicted"/>
<dbReference type="Gene3D" id="2.60.120.620">
    <property type="entry name" value="q2cbj1_9rhob like domain"/>
    <property type="match status" value="1"/>
</dbReference>
<dbReference type="OrthoDB" id="9814777at2"/>
<sequence length="390" mass="43226">MNPATIGKRIDRLFSLKGFFSGKPSQPSPYAERFDLTDHGIVLPDLADFPECREIKQVPSLPQEDALTAPLAAALNNCDVKAFESSLVALQSALIGLDAFNANEMTILQAQIKNIRGMGVSYIKHKAQRQATTRDDLPTTPAYQSLVADGVYASQVNTSEIQAHLQASIDELIAQQPPELCDPSQGYDRSRMIFPEEDAVLFEELHKAFRPGGLLPAATKYHRVPDLDFKHACLHICAPTDTHYTQTLQDCQTTSRLVGLHYDPKPVMKIILYLNDVTPDAGPFSFLPTSHRWRFSELEMVIAKGNSTGNYLNTPEHRRVALSFPQILRKNAILGRMVPDGSALSEKLLQAEKHYTSDFANCMLFDAGHGFHRGGICKSGLRVNLQIALK</sequence>
<organism evidence="1 2">
    <name type="scientific">Blastopirellula retiformator</name>
    <dbReference type="NCBI Taxonomy" id="2527970"/>
    <lineage>
        <taxon>Bacteria</taxon>
        <taxon>Pseudomonadati</taxon>
        <taxon>Planctomycetota</taxon>
        <taxon>Planctomycetia</taxon>
        <taxon>Pirellulales</taxon>
        <taxon>Pirellulaceae</taxon>
        <taxon>Blastopirellula</taxon>
    </lineage>
</organism>
<dbReference type="Proteomes" id="UP000318878">
    <property type="component" value="Unassembled WGS sequence"/>
</dbReference>
<gene>
    <name evidence="1" type="ORF">Enr8_05180</name>
</gene>
<dbReference type="SUPFAM" id="SSF51197">
    <property type="entry name" value="Clavaminate synthase-like"/>
    <property type="match status" value="1"/>
</dbReference>
<accession>A0A5C5VJP9</accession>
<name>A0A5C5VJP9_9BACT</name>
<reference evidence="1 2" key="1">
    <citation type="submission" date="2019-02" db="EMBL/GenBank/DDBJ databases">
        <title>Deep-cultivation of Planctomycetes and their phenomic and genomic characterization uncovers novel biology.</title>
        <authorList>
            <person name="Wiegand S."/>
            <person name="Jogler M."/>
            <person name="Boedeker C."/>
            <person name="Pinto D."/>
            <person name="Vollmers J."/>
            <person name="Rivas-Marin E."/>
            <person name="Kohn T."/>
            <person name="Peeters S.H."/>
            <person name="Heuer A."/>
            <person name="Rast P."/>
            <person name="Oberbeckmann S."/>
            <person name="Bunk B."/>
            <person name="Jeske O."/>
            <person name="Meyerdierks A."/>
            <person name="Storesund J.E."/>
            <person name="Kallscheuer N."/>
            <person name="Luecker S."/>
            <person name="Lage O.M."/>
            <person name="Pohl T."/>
            <person name="Merkel B.J."/>
            <person name="Hornburger P."/>
            <person name="Mueller R.-W."/>
            <person name="Bruemmer F."/>
            <person name="Labrenz M."/>
            <person name="Spormann A.M."/>
            <person name="Op Den Camp H."/>
            <person name="Overmann J."/>
            <person name="Amann R."/>
            <person name="Jetten M.S.M."/>
            <person name="Mascher T."/>
            <person name="Medema M.H."/>
            <person name="Devos D.P."/>
            <person name="Kaster A.-K."/>
            <person name="Ovreas L."/>
            <person name="Rohde M."/>
            <person name="Galperin M.Y."/>
            <person name="Jogler C."/>
        </authorList>
    </citation>
    <scope>NUCLEOTIDE SEQUENCE [LARGE SCALE GENOMIC DNA]</scope>
    <source>
        <strain evidence="1 2">Enr8</strain>
    </source>
</reference>
<evidence type="ECO:0000313" key="2">
    <source>
        <dbReference type="Proteomes" id="UP000318878"/>
    </source>
</evidence>
<keyword evidence="2" id="KW-1185">Reference proteome</keyword>